<proteinExistence type="predicted"/>
<gene>
    <name evidence="3" type="ORF">Z960_09650</name>
</gene>
<reference evidence="3 4" key="1">
    <citation type="submission" date="2014-02" db="EMBL/GenBank/DDBJ databases">
        <title>Plasmidome dynamics in the species complex Clostridium novyi sensu lato converts strains of independent lineages into distinctly different pathogens.</title>
        <authorList>
            <person name="Skarin H."/>
            <person name="Segerman B."/>
        </authorList>
    </citation>
    <scope>NUCLEOTIDE SEQUENCE [LARGE SCALE GENOMIC DNA]</scope>
    <source>
        <strain evidence="3 4">NCTC 9693</strain>
    </source>
</reference>
<dbReference type="EMBL" id="JENX01000065">
    <property type="protein sequence ID" value="KEI16561.1"/>
    <property type="molecule type" value="Genomic_DNA"/>
</dbReference>
<feature type="signal peptide" evidence="2">
    <location>
        <begin position="1"/>
        <end position="32"/>
    </location>
</feature>
<feature type="chain" id="PRO_5047169150" evidence="2">
    <location>
        <begin position="33"/>
        <end position="719"/>
    </location>
</feature>
<sequence>MIKRKKILNVLSKAAIGAIISASFSISAYASADGVLTKSLSDGKYYYYSYDDLVNAYVDDAGALESKLFNDYMNKELIAIHDDKNGFVDYKAIEEALLSEEEFDLDNFIKDSSDKVEISSEVISVHANEEGEIFTENYEVKNNIVKDHEDVQPELLKEDKEEKVNPVVKNEEEITRKLETVEKNNEVNFKIQSNLVQHYVRGERGQIQTGHLAFKFKGKGQNKLQNPQTIKILDKTIQLNAGDDSSIIKRKILNAFEGNSDWKFDIGYVVVEGCGASVEYTCKRVMENVDKFAEDTSEIKFIQEDDCKGTLGVLEEKEVCEVTVNSASNKQETIKVTLKDTKANITLATATININPQDDTRKIAELLYNELKSKASRLYDIKLEKESSKIILKQRLAMNAGTTVILDEKITDDINHELVKEEKGNEVIKNVEYIQPSTQEVKDVQPEPLKEDKEENHSKEKKEEPIVKNEELPKKIEVVERDNEAKKEEFIAEKQDEKNLEIQSNLVQSYVRGERGQIQTGHLAFKFKGKGQNKLQNPQTIKILDKTIQLNAGDDSSIIKRKILNAFEGNSDWKFDIGYVVVEGCGASVEYTCKRVMENVDKFAEDTSEIKFIQEDDCKGTLGVLEEKEVCEVTVNSASNKQETIKVTLKDTKANITLATATININPQDDTRKIAELLYNELKSKASRLYDIKLEKESSKIILKQRLAMNAGTIVSIEI</sequence>
<feature type="region of interest" description="Disordered" evidence="1">
    <location>
        <begin position="438"/>
        <end position="464"/>
    </location>
</feature>
<evidence type="ECO:0000313" key="4">
    <source>
        <dbReference type="Proteomes" id="UP000027937"/>
    </source>
</evidence>
<feature type="compositionally biased region" description="Basic and acidic residues" evidence="1">
    <location>
        <begin position="440"/>
        <end position="464"/>
    </location>
</feature>
<evidence type="ECO:0000256" key="1">
    <source>
        <dbReference type="SAM" id="MobiDB-lite"/>
    </source>
</evidence>
<name>A0ABR4TE90_CLOHA</name>
<keyword evidence="2" id="KW-0732">Signal</keyword>
<comment type="caution">
    <text evidence="3">The sequence shown here is derived from an EMBL/GenBank/DDBJ whole genome shotgun (WGS) entry which is preliminary data.</text>
</comment>
<evidence type="ECO:0000313" key="3">
    <source>
        <dbReference type="EMBL" id="KEI16561.1"/>
    </source>
</evidence>
<protein>
    <submittedName>
        <fullName evidence="3">Uncharacterized protein</fullName>
    </submittedName>
</protein>
<accession>A0ABR4TE90</accession>
<organism evidence="3 4">
    <name type="scientific">Clostridium haemolyticum NCTC 9693</name>
    <dbReference type="NCBI Taxonomy" id="1443114"/>
    <lineage>
        <taxon>Bacteria</taxon>
        <taxon>Bacillati</taxon>
        <taxon>Bacillota</taxon>
        <taxon>Clostridia</taxon>
        <taxon>Eubacteriales</taxon>
        <taxon>Clostridiaceae</taxon>
        <taxon>Clostridium</taxon>
    </lineage>
</organism>
<evidence type="ECO:0000256" key="2">
    <source>
        <dbReference type="SAM" id="SignalP"/>
    </source>
</evidence>
<keyword evidence="4" id="KW-1185">Reference proteome</keyword>
<dbReference type="RefSeq" id="WP_039229279.1">
    <property type="nucleotide sequence ID" value="NZ_JENX01000065.1"/>
</dbReference>
<dbReference type="Proteomes" id="UP000027937">
    <property type="component" value="Unassembled WGS sequence"/>
</dbReference>